<feature type="compositionally biased region" description="Basic and acidic residues" evidence="1">
    <location>
        <begin position="1"/>
        <end position="12"/>
    </location>
</feature>
<evidence type="ECO:0000313" key="2">
    <source>
        <dbReference type="EMBL" id="QYO77189.1"/>
    </source>
</evidence>
<feature type="region of interest" description="Disordered" evidence="1">
    <location>
        <begin position="1"/>
        <end position="85"/>
    </location>
</feature>
<name>A0ABX8WE52_9HYPH</name>
<evidence type="ECO:0008006" key="4">
    <source>
        <dbReference type="Google" id="ProtNLM"/>
    </source>
</evidence>
<feature type="compositionally biased region" description="Basic and acidic residues" evidence="1">
    <location>
        <begin position="67"/>
        <end position="85"/>
    </location>
</feature>
<reference evidence="2 3" key="1">
    <citation type="submission" date="2021-08" db="EMBL/GenBank/DDBJ databases">
        <title>Devosia salina sp. nov., isolated from the South China Sea sediment.</title>
        <authorList>
            <person name="Zhou Z."/>
        </authorList>
    </citation>
    <scope>NUCLEOTIDE SEQUENCE [LARGE SCALE GENOMIC DNA]</scope>
    <source>
        <strain evidence="2 3">SCS-3</strain>
    </source>
</reference>
<gene>
    <name evidence="2" type="ORF">K1X15_00860</name>
</gene>
<accession>A0ABX8WE52</accession>
<protein>
    <recommendedName>
        <fullName evidence="4">DUF3606 domain-containing protein</fullName>
    </recommendedName>
</protein>
<dbReference type="Proteomes" id="UP000825799">
    <property type="component" value="Chromosome"/>
</dbReference>
<dbReference type="EMBL" id="CP080590">
    <property type="protein sequence ID" value="QYO77189.1"/>
    <property type="molecule type" value="Genomic_DNA"/>
</dbReference>
<sequence>MQQSNHETRGTEKTGQGPRTREQQKAIIEGREKTKGAAVDPHEAPISEKREAATPPPKFYDNSTGDRTIKRGNTQEDEHHKRRVE</sequence>
<evidence type="ECO:0000313" key="3">
    <source>
        <dbReference type="Proteomes" id="UP000825799"/>
    </source>
</evidence>
<feature type="compositionally biased region" description="Basic and acidic residues" evidence="1">
    <location>
        <begin position="19"/>
        <end position="52"/>
    </location>
</feature>
<proteinExistence type="predicted"/>
<organism evidence="2 3">
    <name type="scientific">Devosia salina</name>
    <dbReference type="NCBI Taxonomy" id="2860336"/>
    <lineage>
        <taxon>Bacteria</taxon>
        <taxon>Pseudomonadati</taxon>
        <taxon>Pseudomonadota</taxon>
        <taxon>Alphaproteobacteria</taxon>
        <taxon>Hyphomicrobiales</taxon>
        <taxon>Devosiaceae</taxon>
        <taxon>Devosia</taxon>
    </lineage>
</organism>
<keyword evidence="3" id="KW-1185">Reference proteome</keyword>
<dbReference type="RefSeq" id="WP_220305651.1">
    <property type="nucleotide sequence ID" value="NZ_CP080590.1"/>
</dbReference>
<evidence type="ECO:0000256" key="1">
    <source>
        <dbReference type="SAM" id="MobiDB-lite"/>
    </source>
</evidence>